<feature type="compositionally biased region" description="Polar residues" evidence="1">
    <location>
        <begin position="491"/>
        <end position="500"/>
    </location>
</feature>
<feature type="compositionally biased region" description="Polar residues" evidence="1">
    <location>
        <begin position="25"/>
        <end position="43"/>
    </location>
</feature>
<feature type="compositionally biased region" description="Basic and acidic residues" evidence="1">
    <location>
        <begin position="1178"/>
        <end position="1189"/>
    </location>
</feature>
<dbReference type="EMBL" id="CAWUON010000098">
    <property type="protein sequence ID" value="CAK7272857.1"/>
    <property type="molecule type" value="Genomic_DNA"/>
</dbReference>
<feature type="compositionally biased region" description="Basic and acidic residues" evidence="1">
    <location>
        <begin position="883"/>
        <end position="903"/>
    </location>
</feature>
<evidence type="ECO:0000256" key="1">
    <source>
        <dbReference type="SAM" id="MobiDB-lite"/>
    </source>
</evidence>
<feature type="region of interest" description="Disordered" evidence="1">
    <location>
        <begin position="1269"/>
        <end position="1298"/>
    </location>
</feature>
<feature type="region of interest" description="Disordered" evidence="1">
    <location>
        <begin position="759"/>
        <end position="1024"/>
    </location>
</feature>
<feature type="compositionally biased region" description="Polar residues" evidence="1">
    <location>
        <begin position="198"/>
        <end position="233"/>
    </location>
</feature>
<feature type="region of interest" description="Disordered" evidence="1">
    <location>
        <begin position="401"/>
        <end position="454"/>
    </location>
</feature>
<dbReference type="Proteomes" id="UP001642502">
    <property type="component" value="Unassembled WGS sequence"/>
</dbReference>
<feature type="compositionally biased region" description="Basic and acidic residues" evidence="1">
    <location>
        <begin position="1465"/>
        <end position="1480"/>
    </location>
</feature>
<organism evidence="2 3">
    <name type="scientific">Sporothrix epigloea</name>
    <dbReference type="NCBI Taxonomy" id="1892477"/>
    <lineage>
        <taxon>Eukaryota</taxon>
        <taxon>Fungi</taxon>
        <taxon>Dikarya</taxon>
        <taxon>Ascomycota</taxon>
        <taxon>Pezizomycotina</taxon>
        <taxon>Sordariomycetes</taxon>
        <taxon>Sordariomycetidae</taxon>
        <taxon>Ophiostomatales</taxon>
        <taxon>Ophiostomataceae</taxon>
        <taxon>Sporothrix</taxon>
    </lineage>
</organism>
<sequence length="1506" mass="161687">MFAQPHQQSIEGASGPSGPGVYIAHQQSNKYEALTSGSSNDADAQQPRQQPQQYLSTPAPIERQSSFIGLPPVRRTSTLRINVPSLMGDDDARSTSNDAQYRPSLVDESQQQGGISTATEQSQLHQQSTSNGPKYRAQSSQPSFSPDTALRQRTASWVLQLQEQEKQLLPQALSVSQKPSQSSSVPAHPSLPLQQQRLATQEQHPGRYQKQSHILPQQQQHMSPTSGWNLQESHLQEPLASTRHHSSPQGLHSQELQQARLQQQQQQLQQIPIQLKNAVPSQLMQPGPPQGQPNLLKECFTAGAAMVDGNDQKTRQAPGWRLSSPDFSSHLAKSASQQKQEEAPLVGGTHDPPHVHLRQQRLSQPQIQQQPQEQPQRQRQQQHQSSLYQPYRPIQYQHTLRQQDHLPQKQQGAASTRQDTQRPPLTPNDSFGRTNTSVNIVSSEGSPNRRASGLLSGFMGKMLGKDKEKPNNEAAAAALTHNSGPRHLPGATSSADNRPSSIFGWPQHSQTGHNQPHGLPSGQQRFQQKMSLGNPTVPTKDVPASHSAWARAASNSISSPQQRQQNSLPSHLASLQSPSSQPAPLPANLAINTRPLQPSDRPLHFQSPRQDGPQGDGLADSGYASLTPGTVSPADMANQSGSPLMRETSAHQTVSPQSGSVSDASTGVAMSTPVTVSPLDRLSVDTASPGYVGLSSASRGRLYPAPSPPVSGKVTRKPVPSRALPLHQSSKPAPSVQSATEPPANQTYAAAGTSIQHHVITPLQQPPGVARTRERPSSTVSSLTVYGAADSGAKPSTEVFSASNDHSHKSSPAVSSVSEQYTAGSSGAIISPLPPPQRQHQRESTAEQPRFSGSPYPEQQSRPPLNNVKAGKLSDQQQGWTESDNRDLGAQDHSSRTGKETARAKKFFARILKRGSTSGDLAPAASTGAADPKGPPPGGPRYPLGDAAPSPHQRYSIHDEDVHGRRLSGPMQPSTLSDRPPQDGGSFATTDARTQALQRQIVPIDSRPRRQDQPYRRPQYSADFDLQGRTAVQEEGSINHFKQHNRGAQQQPNQSHRVQQVRQQEAANGQLQQSSPQNYGTTIGQAHIQLGAAVQANAIVPLHSTQQPLPHAHALSPNTSVSFAAPLNSTPQPTLPILQQQQKIETCKGEPVPSVNPGTPVSSVHTSPQPGLAQLGRDSAKAHDTDASHQRSHGAVATSSEPVSQLTTVLTEPATTIADVIPTPPTADTSIESQRPYQGTLILDTQPILTGAPAPAPAVAEWIDPATSDTAAKEDISRVDGARHEAASSHSEKAPGILTADKDSSVLPAQLTPEVASVNVVPQTDKPLVMKAPGSNASKENAVIAMPKVQNVDEKPGAPSPIAQLGSMEPGIHDITPPSPVDDMDLTGYGFPGAGTLSATGGLPLPYMSHGGPNGDSQTDGNTVDGAHAVTRQKTIRQTPAQEYEEYKRRQMLKDLEEKIPVVIPEPDHNLVAQEHKENEEPAMSATSYPGQEWHPYGEFDYEDDE</sequence>
<feature type="compositionally biased region" description="Basic residues" evidence="1">
    <location>
        <begin position="904"/>
        <end position="913"/>
    </location>
</feature>
<feature type="compositionally biased region" description="Low complexity" evidence="1">
    <location>
        <begin position="254"/>
        <end position="268"/>
    </location>
</feature>
<protein>
    <submittedName>
        <fullName evidence="2">Uncharacterized protein</fullName>
    </submittedName>
</protein>
<feature type="compositionally biased region" description="Polar residues" evidence="1">
    <location>
        <begin position="1"/>
        <end position="11"/>
    </location>
</feature>
<proteinExistence type="predicted"/>
<feature type="compositionally biased region" description="Polar residues" evidence="1">
    <location>
        <begin position="553"/>
        <end position="566"/>
    </location>
</feature>
<gene>
    <name evidence="2" type="ORF">SEPCBS119000_005343</name>
</gene>
<feature type="compositionally biased region" description="Polar residues" evidence="1">
    <location>
        <begin position="1156"/>
        <end position="1169"/>
    </location>
</feature>
<feature type="region of interest" description="Disordered" evidence="1">
    <location>
        <begin position="198"/>
        <end position="268"/>
    </location>
</feature>
<feature type="compositionally biased region" description="Low complexity" evidence="1">
    <location>
        <begin position="567"/>
        <end position="590"/>
    </location>
</feature>
<feature type="compositionally biased region" description="Polar residues" evidence="1">
    <location>
        <begin position="1046"/>
        <end position="1080"/>
    </location>
</feature>
<feature type="region of interest" description="Disordered" evidence="1">
    <location>
        <begin position="1"/>
        <end position="151"/>
    </location>
</feature>
<feature type="compositionally biased region" description="Basic and acidic residues" evidence="1">
    <location>
        <begin position="1271"/>
        <end position="1293"/>
    </location>
</feature>
<feature type="compositionally biased region" description="Basic and acidic residues" evidence="1">
    <location>
        <begin position="1006"/>
        <end position="1015"/>
    </location>
</feature>
<feature type="compositionally biased region" description="Polar residues" evidence="1">
    <location>
        <begin position="650"/>
        <end position="669"/>
    </location>
</feature>
<name>A0ABP0DXD7_9PEZI</name>
<feature type="region of interest" description="Disordered" evidence="1">
    <location>
        <begin position="1148"/>
        <end position="1204"/>
    </location>
</feature>
<feature type="compositionally biased region" description="Low complexity" evidence="1">
    <location>
        <begin position="360"/>
        <end position="386"/>
    </location>
</feature>
<reference evidence="2 3" key="1">
    <citation type="submission" date="2024-01" db="EMBL/GenBank/DDBJ databases">
        <authorList>
            <person name="Allen C."/>
            <person name="Tagirdzhanova G."/>
        </authorList>
    </citation>
    <scope>NUCLEOTIDE SEQUENCE [LARGE SCALE GENOMIC DNA]</scope>
    <source>
        <strain evidence="2 3">CBS 119000</strain>
    </source>
</reference>
<evidence type="ECO:0000313" key="2">
    <source>
        <dbReference type="EMBL" id="CAK7272857.1"/>
    </source>
</evidence>
<feature type="compositionally biased region" description="Polar residues" evidence="1">
    <location>
        <begin position="521"/>
        <end position="537"/>
    </location>
</feature>
<feature type="region of interest" description="Disordered" evidence="1">
    <location>
        <begin position="693"/>
        <end position="743"/>
    </location>
</feature>
<feature type="compositionally biased region" description="Polar residues" evidence="1">
    <location>
        <begin position="107"/>
        <end position="151"/>
    </location>
</feature>
<feature type="region of interest" description="Disordered" evidence="1">
    <location>
        <begin position="1465"/>
        <end position="1506"/>
    </location>
</feature>
<feature type="compositionally biased region" description="Polar residues" evidence="1">
    <location>
        <begin position="727"/>
        <end position="743"/>
    </location>
</feature>
<feature type="region of interest" description="Disordered" evidence="1">
    <location>
        <begin position="310"/>
        <end position="386"/>
    </location>
</feature>
<evidence type="ECO:0000313" key="3">
    <source>
        <dbReference type="Proteomes" id="UP001642502"/>
    </source>
</evidence>
<feature type="compositionally biased region" description="Polar residues" evidence="1">
    <location>
        <begin position="987"/>
        <end position="998"/>
    </location>
</feature>
<comment type="caution">
    <text evidence="2">The sequence shown here is derived from an EMBL/GenBank/DDBJ whole genome shotgun (WGS) entry which is preliminary data.</text>
</comment>
<feature type="compositionally biased region" description="Polar residues" evidence="1">
    <location>
        <begin position="408"/>
        <end position="446"/>
    </location>
</feature>
<feature type="region of interest" description="Disordered" evidence="1">
    <location>
        <begin position="480"/>
        <end position="669"/>
    </location>
</feature>
<keyword evidence="3" id="KW-1185">Reference proteome</keyword>
<accession>A0ABP0DXD7</accession>
<feature type="region of interest" description="Disordered" evidence="1">
    <location>
        <begin position="1044"/>
        <end position="1080"/>
    </location>
</feature>